<dbReference type="Proteomes" id="UP000681356">
    <property type="component" value="Unassembled WGS sequence"/>
</dbReference>
<comment type="caution">
    <text evidence="5">The sequence shown here is derived from an EMBL/GenBank/DDBJ whole genome shotgun (WGS) entry which is preliminary data.</text>
</comment>
<evidence type="ECO:0000313" key="6">
    <source>
        <dbReference type="Proteomes" id="UP000681356"/>
    </source>
</evidence>
<keyword evidence="3" id="KW-0804">Transcription</keyword>
<dbReference type="EMBL" id="JAGTUU010000003">
    <property type="protein sequence ID" value="MBS0124334.1"/>
    <property type="molecule type" value="Genomic_DNA"/>
</dbReference>
<dbReference type="InterPro" id="IPR036388">
    <property type="entry name" value="WH-like_DNA-bd_sf"/>
</dbReference>
<dbReference type="PROSITE" id="PS50949">
    <property type="entry name" value="HTH_GNTR"/>
    <property type="match status" value="1"/>
</dbReference>
<evidence type="ECO:0000256" key="2">
    <source>
        <dbReference type="ARBA" id="ARBA00023125"/>
    </source>
</evidence>
<evidence type="ECO:0000259" key="4">
    <source>
        <dbReference type="PROSITE" id="PS50949"/>
    </source>
</evidence>
<dbReference type="Pfam" id="PF00392">
    <property type="entry name" value="GntR"/>
    <property type="match status" value="1"/>
</dbReference>
<keyword evidence="1" id="KW-0805">Transcription regulation</keyword>
<dbReference type="RefSeq" id="WP_212536286.1">
    <property type="nucleotide sequence ID" value="NZ_JAGTUU010000003.1"/>
</dbReference>
<dbReference type="InterPro" id="IPR008920">
    <property type="entry name" value="TF_FadR/GntR_C"/>
</dbReference>
<dbReference type="SMART" id="SM00895">
    <property type="entry name" value="FCD"/>
    <property type="match status" value="1"/>
</dbReference>
<evidence type="ECO:0000313" key="5">
    <source>
        <dbReference type="EMBL" id="MBS0124334.1"/>
    </source>
</evidence>
<protein>
    <submittedName>
        <fullName evidence="5">FadR family transcriptional regulator</fullName>
    </submittedName>
</protein>
<keyword evidence="6" id="KW-1185">Reference proteome</keyword>
<reference evidence="5" key="1">
    <citation type="submission" date="2021-04" db="EMBL/GenBank/DDBJ databases">
        <authorList>
            <person name="Yoon J."/>
        </authorList>
    </citation>
    <scope>NUCLEOTIDE SEQUENCE</scope>
    <source>
        <strain evidence="5">KMU-90</strain>
    </source>
</reference>
<dbReference type="CDD" id="cd07377">
    <property type="entry name" value="WHTH_GntR"/>
    <property type="match status" value="1"/>
</dbReference>
<evidence type="ECO:0000256" key="3">
    <source>
        <dbReference type="ARBA" id="ARBA00023163"/>
    </source>
</evidence>
<keyword evidence="2" id="KW-0238">DNA-binding</keyword>
<sequence>MTAPPTAILVRSHVLALIRSGRLGPGNRLPTERVLCETTGAPRRVVRRALASLEAEGLIWRHQGKGTFAGQPAEPIGVLAAEVNGPSHPIEVMEARLCIEPELAALCALRCSAEDIQRMWALARHQYEAEDDDVIELWDSALHRMIAKSARNRPLQTAFALLDEIRATAEWQDLRALSRSTRSLGESRAQHQQIIAAIAARDPDGARAAMCAHLMARHAAMEAALVALAGEAAQAFRAEQGTDDNQGAEHA</sequence>
<dbReference type="Pfam" id="PF07729">
    <property type="entry name" value="FCD"/>
    <property type="match status" value="1"/>
</dbReference>
<dbReference type="SMART" id="SM00345">
    <property type="entry name" value="HTH_GNTR"/>
    <property type="match status" value="1"/>
</dbReference>
<dbReference type="InterPro" id="IPR036390">
    <property type="entry name" value="WH_DNA-bd_sf"/>
</dbReference>
<gene>
    <name evidence="5" type="ORF">KB874_09310</name>
</gene>
<dbReference type="PANTHER" id="PTHR43537">
    <property type="entry name" value="TRANSCRIPTIONAL REGULATOR, GNTR FAMILY"/>
    <property type="match status" value="1"/>
</dbReference>
<dbReference type="AlphaFoldDB" id="A0A8J7WDA5"/>
<organism evidence="5 6">
    <name type="scientific">Thetidibacter halocola</name>
    <dbReference type="NCBI Taxonomy" id="2827239"/>
    <lineage>
        <taxon>Bacteria</taxon>
        <taxon>Pseudomonadati</taxon>
        <taxon>Pseudomonadota</taxon>
        <taxon>Alphaproteobacteria</taxon>
        <taxon>Rhodobacterales</taxon>
        <taxon>Roseobacteraceae</taxon>
        <taxon>Thetidibacter</taxon>
    </lineage>
</organism>
<dbReference type="GO" id="GO:0003700">
    <property type="term" value="F:DNA-binding transcription factor activity"/>
    <property type="evidence" value="ECO:0007669"/>
    <property type="project" value="InterPro"/>
</dbReference>
<dbReference type="Gene3D" id="1.20.120.530">
    <property type="entry name" value="GntR ligand-binding domain-like"/>
    <property type="match status" value="1"/>
</dbReference>
<dbReference type="SUPFAM" id="SSF46785">
    <property type="entry name" value="Winged helix' DNA-binding domain"/>
    <property type="match status" value="1"/>
</dbReference>
<dbReference type="InterPro" id="IPR000524">
    <property type="entry name" value="Tscrpt_reg_HTH_GntR"/>
</dbReference>
<dbReference type="Gene3D" id="1.10.10.10">
    <property type="entry name" value="Winged helix-like DNA-binding domain superfamily/Winged helix DNA-binding domain"/>
    <property type="match status" value="1"/>
</dbReference>
<dbReference type="PANTHER" id="PTHR43537:SF24">
    <property type="entry name" value="GLUCONATE OPERON TRANSCRIPTIONAL REPRESSOR"/>
    <property type="match status" value="1"/>
</dbReference>
<accession>A0A8J7WDA5</accession>
<evidence type="ECO:0000256" key="1">
    <source>
        <dbReference type="ARBA" id="ARBA00023015"/>
    </source>
</evidence>
<dbReference type="PRINTS" id="PR00035">
    <property type="entry name" value="HTHGNTR"/>
</dbReference>
<name>A0A8J7WDA5_9RHOB</name>
<feature type="domain" description="HTH gntR-type" evidence="4">
    <location>
        <begin position="4"/>
        <end position="72"/>
    </location>
</feature>
<dbReference type="InterPro" id="IPR011711">
    <property type="entry name" value="GntR_C"/>
</dbReference>
<dbReference type="GO" id="GO:0003677">
    <property type="term" value="F:DNA binding"/>
    <property type="evidence" value="ECO:0007669"/>
    <property type="project" value="UniProtKB-KW"/>
</dbReference>
<proteinExistence type="predicted"/>
<dbReference type="SUPFAM" id="SSF48008">
    <property type="entry name" value="GntR ligand-binding domain-like"/>
    <property type="match status" value="1"/>
</dbReference>